<keyword evidence="6" id="KW-0812">Transmembrane</keyword>
<comment type="subcellular location">
    <subcellularLocation>
        <location evidence="1">Cell membrane</location>
    </subcellularLocation>
</comment>
<evidence type="ECO:0000256" key="3">
    <source>
        <dbReference type="ARBA" id="ARBA00022676"/>
    </source>
</evidence>
<dbReference type="InterPro" id="IPR029044">
    <property type="entry name" value="Nucleotide-diphossugar_trans"/>
</dbReference>
<proteinExistence type="predicted"/>
<reference evidence="8" key="1">
    <citation type="submission" date="2020-05" db="EMBL/GenBank/DDBJ databases">
        <authorList>
            <person name="Chiriac C."/>
            <person name="Salcher M."/>
            <person name="Ghai R."/>
            <person name="Kavagutti S V."/>
        </authorList>
    </citation>
    <scope>NUCLEOTIDE SEQUENCE</scope>
</reference>
<dbReference type="Gene3D" id="3.90.550.10">
    <property type="entry name" value="Spore Coat Polysaccharide Biosynthesis Protein SpsA, Chain A"/>
    <property type="match status" value="1"/>
</dbReference>
<evidence type="ECO:0000259" key="7">
    <source>
        <dbReference type="Pfam" id="PF00535"/>
    </source>
</evidence>
<evidence type="ECO:0000256" key="4">
    <source>
        <dbReference type="ARBA" id="ARBA00022679"/>
    </source>
</evidence>
<dbReference type="SUPFAM" id="SSF53448">
    <property type="entry name" value="Nucleotide-diphospho-sugar transferases"/>
    <property type="match status" value="1"/>
</dbReference>
<dbReference type="Pfam" id="PF00535">
    <property type="entry name" value="Glycos_transf_2"/>
    <property type="match status" value="1"/>
</dbReference>
<keyword evidence="3" id="KW-0328">Glycosyltransferase</keyword>
<keyword evidence="4" id="KW-0808">Transferase</keyword>
<sequence length="371" mass="41164">MEPFIFQVAILTLCLLALSLTLLNALTIWRAKLPPRHWAAGVSLMIPMRNEARNVSPLADSLQRSLQDEKERSTWEVIAIDDQSSDETGQLLALAKERITELKVLEGQNPPAGWLGKPAAQERLFQVSTGRYLVFIDADVRLEPGAISAAISTMESNEWEWISPYPRQVAVTFLERVIQPLLQWSWFASVPLRLAAKLRLPSMAVANGQFFVVTREALSSIGGFESVKGEVLEDIELARRLWQAGFAGSVVDGSAIAHCRMYESSQELIDGYSKSLWRAFGSPVGAAVALLLMVTTSWLPLVAGILGAAWGWIAFFAISLSRLIAALRTASFWQSFLLHPLSVALLLYLVFRSFRLKRAGALTWRDRAIPT</sequence>
<gene>
    <name evidence="8" type="ORF">UFOPK1650_00149</name>
</gene>
<evidence type="ECO:0000313" key="8">
    <source>
        <dbReference type="EMBL" id="CAB4560589.1"/>
    </source>
</evidence>
<dbReference type="PANTHER" id="PTHR43646">
    <property type="entry name" value="GLYCOSYLTRANSFERASE"/>
    <property type="match status" value="1"/>
</dbReference>
<dbReference type="AlphaFoldDB" id="A0A6J6DCZ0"/>
<accession>A0A6J6DCZ0</accession>
<evidence type="ECO:0000256" key="1">
    <source>
        <dbReference type="ARBA" id="ARBA00004236"/>
    </source>
</evidence>
<dbReference type="GO" id="GO:0005886">
    <property type="term" value="C:plasma membrane"/>
    <property type="evidence" value="ECO:0007669"/>
    <property type="project" value="UniProtKB-SubCell"/>
</dbReference>
<dbReference type="InterPro" id="IPR001173">
    <property type="entry name" value="Glyco_trans_2-like"/>
</dbReference>
<dbReference type="PANTHER" id="PTHR43646:SF2">
    <property type="entry name" value="GLYCOSYLTRANSFERASE 2-LIKE DOMAIN-CONTAINING PROTEIN"/>
    <property type="match status" value="1"/>
</dbReference>
<name>A0A6J6DCZ0_9ZZZZ</name>
<evidence type="ECO:0000256" key="5">
    <source>
        <dbReference type="ARBA" id="ARBA00023136"/>
    </source>
</evidence>
<dbReference type="CDD" id="cd06423">
    <property type="entry name" value="CESA_like"/>
    <property type="match status" value="1"/>
</dbReference>
<keyword evidence="6" id="KW-1133">Transmembrane helix</keyword>
<evidence type="ECO:0000256" key="2">
    <source>
        <dbReference type="ARBA" id="ARBA00022475"/>
    </source>
</evidence>
<organism evidence="8">
    <name type="scientific">freshwater metagenome</name>
    <dbReference type="NCBI Taxonomy" id="449393"/>
    <lineage>
        <taxon>unclassified sequences</taxon>
        <taxon>metagenomes</taxon>
        <taxon>ecological metagenomes</taxon>
    </lineage>
</organism>
<protein>
    <submittedName>
        <fullName evidence="8">Unannotated protein</fullName>
    </submittedName>
</protein>
<feature type="domain" description="Glycosyltransferase 2-like" evidence="7">
    <location>
        <begin position="43"/>
        <end position="221"/>
    </location>
</feature>
<feature type="transmembrane region" description="Helical" evidence="6">
    <location>
        <begin position="301"/>
        <end position="325"/>
    </location>
</feature>
<keyword evidence="5 6" id="KW-0472">Membrane</keyword>
<dbReference type="GO" id="GO:0016757">
    <property type="term" value="F:glycosyltransferase activity"/>
    <property type="evidence" value="ECO:0007669"/>
    <property type="project" value="UniProtKB-KW"/>
</dbReference>
<keyword evidence="2" id="KW-1003">Cell membrane</keyword>
<feature type="transmembrane region" description="Helical" evidence="6">
    <location>
        <begin position="331"/>
        <end position="351"/>
    </location>
</feature>
<evidence type="ECO:0000256" key="6">
    <source>
        <dbReference type="SAM" id="Phobius"/>
    </source>
</evidence>
<dbReference type="EMBL" id="CAEZTJ010000009">
    <property type="protein sequence ID" value="CAB4560589.1"/>
    <property type="molecule type" value="Genomic_DNA"/>
</dbReference>